<organism evidence="1 2">
    <name type="scientific">Mucilaginibacter agri</name>
    <dbReference type="NCBI Taxonomy" id="2695265"/>
    <lineage>
        <taxon>Bacteria</taxon>
        <taxon>Pseudomonadati</taxon>
        <taxon>Bacteroidota</taxon>
        <taxon>Sphingobacteriia</taxon>
        <taxon>Sphingobacteriales</taxon>
        <taxon>Sphingobacteriaceae</taxon>
        <taxon>Mucilaginibacter</taxon>
    </lineage>
</organism>
<reference evidence="1" key="2">
    <citation type="submission" date="2020-10" db="EMBL/GenBank/DDBJ databases">
        <title>Mucilaginibacter sp. nov., isolated from soil.</title>
        <authorList>
            <person name="Jeon C.O."/>
        </authorList>
    </citation>
    <scope>NUCLEOTIDE SEQUENCE</scope>
    <source>
        <strain evidence="1">R11</strain>
    </source>
</reference>
<dbReference type="AlphaFoldDB" id="A0A966DSM4"/>
<reference evidence="1" key="1">
    <citation type="submission" date="2020-01" db="EMBL/GenBank/DDBJ databases">
        <authorList>
            <person name="Seo Y.L."/>
        </authorList>
    </citation>
    <scope>NUCLEOTIDE SEQUENCE</scope>
    <source>
        <strain evidence="1">R11</strain>
    </source>
</reference>
<keyword evidence="2" id="KW-1185">Reference proteome</keyword>
<sequence length="220" mass="24921">MESVRGIVFKKGMLEKIADADITNLKTNVTTKSNLYGEFNTRVSVGDTLLINKEGFTPFKQPITSFSTLYISLLPSITLNQVTIKGQTKKQELDEVMGVYRSKGLYFDGKPPPLAYVFNPLTTINELFGKTAGQQRRFAQFAKNENEATQVDRKYTPDLVSRTTGLKGDSLRLFMLSYRPAHDDIVKWGDYEVIVYIKKSYESFKKTGFITPVNIFKSNP</sequence>
<evidence type="ECO:0000313" key="1">
    <source>
        <dbReference type="EMBL" id="NCD70313.1"/>
    </source>
</evidence>
<comment type="caution">
    <text evidence="1">The sequence shown here is derived from an EMBL/GenBank/DDBJ whole genome shotgun (WGS) entry which is preliminary data.</text>
</comment>
<evidence type="ECO:0000313" key="2">
    <source>
        <dbReference type="Proteomes" id="UP000638732"/>
    </source>
</evidence>
<dbReference type="EMBL" id="WWEO01000043">
    <property type="protein sequence ID" value="NCD70313.1"/>
    <property type="molecule type" value="Genomic_DNA"/>
</dbReference>
<accession>A0A966DSM4</accession>
<gene>
    <name evidence="1" type="ORF">GSY63_13175</name>
</gene>
<name>A0A966DSM4_9SPHI</name>
<proteinExistence type="predicted"/>
<protein>
    <submittedName>
        <fullName evidence="1">Uncharacterized protein</fullName>
    </submittedName>
</protein>
<dbReference type="RefSeq" id="WP_166586298.1">
    <property type="nucleotide sequence ID" value="NZ_WWEO01000043.1"/>
</dbReference>
<dbReference type="Proteomes" id="UP000638732">
    <property type="component" value="Unassembled WGS sequence"/>
</dbReference>